<accession>A0AAD5FFT6</accession>
<gene>
    <name evidence="3" type="ORF">C0J50_11272</name>
</gene>
<feature type="compositionally biased region" description="Polar residues" evidence="1">
    <location>
        <begin position="41"/>
        <end position="50"/>
    </location>
</feature>
<name>A0AAD5FFT6_SILAS</name>
<organism evidence="3 4">
    <name type="scientific">Silurus asotus</name>
    <name type="common">Amur catfish</name>
    <name type="synonym">Parasilurus asotus</name>
    <dbReference type="NCBI Taxonomy" id="30991"/>
    <lineage>
        <taxon>Eukaryota</taxon>
        <taxon>Metazoa</taxon>
        <taxon>Chordata</taxon>
        <taxon>Craniata</taxon>
        <taxon>Vertebrata</taxon>
        <taxon>Euteleostomi</taxon>
        <taxon>Actinopterygii</taxon>
        <taxon>Neopterygii</taxon>
        <taxon>Teleostei</taxon>
        <taxon>Ostariophysi</taxon>
        <taxon>Siluriformes</taxon>
        <taxon>Siluridae</taxon>
        <taxon>Silurus</taxon>
    </lineage>
</organism>
<proteinExistence type="predicted"/>
<dbReference type="EMBL" id="MU561721">
    <property type="protein sequence ID" value="KAI5613842.1"/>
    <property type="molecule type" value="Genomic_DNA"/>
</dbReference>
<dbReference type="GO" id="GO:0008168">
    <property type="term" value="F:methyltransferase activity"/>
    <property type="evidence" value="ECO:0007669"/>
    <property type="project" value="InterPro"/>
</dbReference>
<dbReference type="AlphaFoldDB" id="A0AAD5FFT6"/>
<dbReference type="InterPro" id="IPR015095">
    <property type="entry name" value="AlkB_hom8_N"/>
</dbReference>
<reference evidence="3" key="1">
    <citation type="submission" date="2018-07" db="EMBL/GenBank/DDBJ databases">
        <title>Comparative genomics of catfishes provides insights into carnivory and benthic adaptation.</title>
        <authorList>
            <person name="Zhang Y."/>
            <person name="Wang D."/>
            <person name="Peng Z."/>
            <person name="Zheng S."/>
            <person name="Shao F."/>
            <person name="Tao W."/>
        </authorList>
    </citation>
    <scope>NUCLEOTIDE SEQUENCE</scope>
    <source>
        <strain evidence="3">Chongqing</strain>
    </source>
</reference>
<evidence type="ECO:0000313" key="3">
    <source>
        <dbReference type="EMBL" id="KAI5613842.1"/>
    </source>
</evidence>
<dbReference type="Pfam" id="PF09004">
    <property type="entry name" value="ALKBH8_N"/>
    <property type="match status" value="1"/>
</dbReference>
<dbReference type="Proteomes" id="UP001205998">
    <property type="component" value="Unassembled WGS sequence"/>
</dbReference>
<evidence type="ECO:0000259" key="2">
    <source>
        <dbReference type="Pfam" id="PF09004"/>
    </source>
</evidence>
<feature type="domain" description="Alkylated DNA repair protein AlkB homologue 8 N-terminal" evidence="2">
    <location>
        <begin position="112"/>
        <end position="146"/>
    </location>
</feature>
<evidence type="ECO:0000256" key="1">
    <source>
        <dbReference type="SAM" id="MobiDB-lite"/>
    </source>
</evidence>
<sequence>MENILRGACSKAVAPKRLWGLPTSSTDLTSDEDIEEVGAHSSPTSGDPINRSTSVCLPTWQWSGRHSHLPPKSGYFTPGKGWEHLVNIQEKDIVRVDFYKYLGVHLNNKLDWTDNTEAIYKKGQNRLFLLRRLRSFGVQGELLKTFFCLCCGISHILWGGLLGQQHLYCRQEETRQADQESQLSPGGSPGHCTGVLHFHR</sequence>
<evidence type="ECO:0000313" key="4">
    <source>
        <dbReference type="Proteomes" id="UP001205998"/>
    </source>
</evidence>
<protein>
    <recommendedName>
        <fullName evidence="2">Alkylated DNA repair protein AlkB homologue 8 N-terminal domain-containing protein</fullName>
    </recommendedName>
</protein>
<feature type="region of interest" description="Disordered" evidence="1">
    <location>
        <begin position="27"/>
        <end position="50"/>
    </location>
</feature>
<dbReference type="GO" id="GO:0016706">
    <property type="term" value="F:2-oxoglutarate-dependent dioxygenase activity"/>
    <property type="evidence" value="ECO:0007669"/>
    <property type="project" value="InterPro"/>
</dbReference>
<comment type="caution">
    <text evidence="3">The sequence shown here is derived from an EMBL/GenBank/DDBJ whole genome shotgun (WGS) entry which is preliminary data.</text>
</comment>
<keyword evidence="4" id="KW-1185">Reference proteome</keyword>